<evidence type="ECO:0000256" key="7">
    <source>
        <dbReference type="SAM" id="Phobius"/>
    </source>
</evidence>
<evidence type="ECO:0000256" key="1">
    <source>
        <dbReference type="ARBA" id="ARBA00004651"/>
    </source>
</evidence>
<evidence type="ECO:0000256" key="5">
    <source>
        <dbReference type="ARBA" id="ARBA00022989"/>
    </source>
</evidence>
<dbReference type="PANTHER" id="PTHR43386">
    <property type="entry name" value="OLIGOPEPTIDE TRANSPORT SYSTEM PERMEASE PROTEIN APPC"/>
    <property type="match status" value="1"/>
</dbReference>
<dbReference type="Proteomes" id="UP001174909">
    <property type="component" value="Unassembled WGS sequence"/>
</dbReference>
<dbReference type="EMBL" id="CASHTH010003596">
    <property type="protein sequence ID" value="CAI8046920.1"/>
    <property type="molecule type" value="Genomic_DNA"/>
</dbReference>
<dbReference type="Gene3D" id="1.10.3720.10">
    <property type="entry name" value="MetI-like"/>
    <property type="match status" value="1"/>
</dbReference>
<sequence>MIEAIGFESRTPCLGWFGTDHLGRDVYARTVFGARISLTVGLAVAAVSTALGLVIGLLAGYVRLVDAIVMRFMDGLMAIPSILLAIALMALFGSSVQNVIIAISIPEIPRVVRLVRAVVLTLREMPYVEAAVSSGTRLPKILFRHILPNTFAPLMVQATYVCAAAVIVEALLSFLGAGTPPEIPSWGNIMAEGRVYVQVAPWMIFFPGVFLAVAVLAVNILGDGLRDSLDPRIARRM</sequence>
<keyword evidence="10" id="KW-1185">Reference proteome</keyword>
<evidence type="ECO:0000256" key="2">
    <source>
        <dbReference type="ARBA" id="ARBA00022448"/>
    </source>
</evidence>
<evidence type="ECO:0000313" key="9">
    <source>
        <dbReference type="EMBL" id="CAI8046920.1"/>
    </source>
</evidence>
<feature type="transmembrane region" description="Helical" evidence="7">
    <location>
        <begin position="199"/>
        <end position="222"/>
    </location>
</feature>
<evidence type="ECO:0000256" key="3">
    <source>
        <dbReference type="ARBA" id="ARBA00022475"/>
    </source>
</evidence>
<comment type="caution">
    <text evidence="9">The sequence shown here is derived from an EMBL/GenBank/DDBJ whole genome shotgun (WGS) entry which is preliminary data.</text>
</comment>
<dbReference type="CDD" id="cd06261">
    <property type="entry name" value="TM_PBP2"/>
    <property type="match status" value="1"/>
</dbReference>
<evidence type="ECO:0000313" key="10">
    <source>
        <dbReference type="Proteomes" id="UP001174909"/>
    </source>
</evidence>
<dbReference type="PROSITE" id="PS50928">
    <property type="entry name" value="ABC_TM1"/>
    <property type="match status" value="1"/>
</dbReference>
<reference evidence="9" key="1">
    <citation type="submission" date="2023-03" db="EMBL/GenBank/DDBJ databases">
        <authorList>
            <person name="Steffen K."/>
            <person name="Cardenas P."/>
        </authorList>
    </citation>
    <scope>NUCLEOTIDE SEQUENCE</scope>
</reference>
<organism evidence="9 10">
    <name type="scientific">Geodia barretti</name>
    <name type="common">Barrett's horny sponge</name>
    <dbReference type="NCBI Taxonomy" id="519541"/>
    <lineage>
        <taxon>Eukaryota</taxon>
        <taxon>Metazoa</taxon>
        <taxon>Porifera</taxon>
        <taxon>Demospongiae</taxon>
        <taxon>Heteroscleromorpha</taxon>
        <taxon>Tetractinellida</taxon>
        <taxon>Astrophorina</taxon>
        <taxon>Geodiidae</taxon>
        <taxon>Geodia</taxon>
    </lineage>
</organism>
<keyword evidence="2" id="KW-0813">Transport</keyword>
<feature type="domain" description="ABC transmembrane type-1" evidence="8">
    <location>
        <begin position="38"/>
        <end position="222"/>
    </location>
</feature>
<evidence type="ECO:0000256" key="4">
    <source>
        <dbReference type="ARBA" id="ARBA00022692"/>
    </source>
</evidence>
<proteinExistence type="predicted"/>
<evidence type="ECO:0000259" key="8">
    <source>
        <dbReference type="PROSITE" id="PS50928"/>
    </source>
</evidence>
<dbReference type="Pfam" id="PF00528">
    <property type="entry name" value="BPD_transp_1"/>
    <property type="match status" value="1"/>
</dbReference>
<feature type="transmembrane region" description="Helical" evidence="7">
    <location>
        <begin position="38"/>
        <end position="62"/>
    </location>
</feature>
<comment type="subcellular location">
    <subcellularLocation>
        <location evidence="1">Cell membrane</location>
        <topology evidence="1">Multi-pass membrane protein</topology>
    </subcellularLocation>
</comment>
<dbReference type="PANTHER" id="PTHR43386:SF6">
    <property type="entry name" value="ABC TRANSPORTER PERMEASE PROTEIN"/>
    <property type="match status" value="1"/>
</dbReference>
<feature type="transmembrane region" description="Helical" evidence="7">
    <location>
        <begin position="82"/>
        <end position="105"/>
    </location>
</feature>
<dbReference type="AlphaFoldDB" id="A0AA35TEM3"/>
<keyword evidence="6 7" id="KW-0472">Membrane</keyword>
<dbReference type="InterPro" id="IPR035906">
    <property type="entry name" value="MetI-like_sf"/>
</dbReference>
<dbReference type="GO" id="GO:0055085">
    <property type="term" value="P:transmembrane transport"/>
    <property type="evidence" value="ECO:0007669"/>
    <property type="project" value="InterPro"/>
</dbReference>
<dbReference type="SUPFAM" id="SSF161098">
    <property type="entry name" value="MetI-like"/>
    <property type="match status" value="1"/>
</dbReference>
<protein>
    <submittedName>
        <fullName evidence="9">Probable peptide ABC transporter permease protein y4tQ</fullName>
    </submittedName>
</protein>
<evidence type="ECO:0000256" key="6">
    <source>
        <dbReference type="ARBA" id="ARBA00023136"/>
    </source>
</evidence>
<name>A0AA35TEM3_GEOBA</name>
<dbReference type="InterPro" id="IPR000515">
    <property type="entry name" value="MetI-like"/>
</dbReference>
<gene>
    <name evidence="9" type="ORF">GBAR_LOCUS25940</name>
</gene>
<feature type="transmembrane region" description="Helical" evidence="7">
    <location>
        <begin position="154"/>
        <end position="179"/>
    </location>
</feature>
<accession>A0AA35TEM3</accession>
<keyword evidence="4 7" id="KW-0812">Transmembrane</keyword>
<keyword evidence="5 7" id="KW-1133">Transmembrane helix</keyword>
<dbReference type="GO" id="GO:0005886">
    <property type="term" value="C:plasma membrane"/>
    <property type="evidence" value="ECO:0007669"/>
    <property type="project" value="UniProtKB-SubCell"/>
</dbReference>
<dbReference type="InterPro" id="IPR050366">
    <property type="entry name" value="BP-dependent_transpt_permease"/>
</dbReference>
<keyword evidence="3" id="KW-1003">Cell membrane</keyword>